<dbReference type="RefSeq" id="WP_248631422.1">
    <property type="nucleotide sequence ID" value="NZ_JALPTH010000002.1"/>
</dbReference>
<feature type="transmembrane region" description="Helical" evidence="1">
    <location>
        <begin position="21"/>
        <end position="41"/>
    </location>
</feature>
<keyword evidence="3" id="KW-1185">Reference proteome</keyword>
<evidence type="ECO:0000256" key="1">
    <source>
        <dbReference type="SAM" id="Phobius"/>
    </source>
</evidence>
<feature type="transmembrane region" description="Helical" evidence="1">
    <location>
        <begin position="129"/>
        <end position="152"/>
    </location>
</feature>
<feature type="transmembrane region" description="Helical" evidence="1">
    <location>
        <begin position="95"/>
        <end position="117"/>
    </location>
</feature>
<comment type="caution">
    <text evidence="2">The sequence shown here is derived from an EMBL/GenBank/DDBJ whole genome shotgun (WGS) entry which is preliminary data.</text>
</comment>
<protein>
    <recommendedName>
        <fullName evidence="4">Integral membrane protein</fullName>
    </recommendedName>
</protein>
<feature type="transmembrane region" description="Helical" evidence="1">
    <location>
        <begin position="200"/>
        <end position="216"/>
    </location>
</feature>
<proteinExistence type="predicted"/>
<feature type="transmembrane region" description="Helical" evidence="1">
    <location>
        <begin position="164"/>
        <end position="188"/>
    </location>
</feature>
<keyword evidence="1" id="KW-0812">Transmembrane</keyword>
<reference evidence="2 3" key="1">
    <citation type="submission" date="2022-04" db="EMBL/GenBank/DDBJ databases">
        <title>Streptomyces sp. nov. LCR6-01 isolated from Lichen of Dirinaria sp.</title>
        <authorList>
            <person name="Kanchanasin P."/>
            <person name="Tanasupawat S."/>
            <person name="Phongsopitanun W."/>
        </authorList>
    </citation>
    <scope>NUCLEOTIDE SEQUENCE [LARGE SCALE GENOMIC DNA]</scope>
    <source>
        <strain evidence="2 3">LCR6-01</strain>
    </source>
</reference>
<dbReference type="Proteomes" id="UP001522868">
    <property type="component" value="Unassembled WGS sequence"/>
</dbReference>
<organism evidence="2 3">
    <name type="scientific">Streptomyces lichenis</name>
    <dbReference type="NCBI Taxonomy" id="2306967"/>
    <lineage>
        <taxon>Bacteria</taxon>
        <taxon>Bacillati</taxon>
        <taxon>Actinomycetota</taxon>
        <taxon>Actinomycetes</taxon>
        <taxon>Kitasatosporales</taxon>
        <taxon>Streptomycetaceae</taxon>
        <taxon>Streptomyces</taxon>
    </lineage>
</organism>
<accession>A0ABT0I4H7</accession>
<sequence>MHRNARRRRDRRGDDRDRVGCLGLLIMPPAFLVGLAVAIHASRHHERPDAATDPVITWMQVARTVLGLAATGWLLYTYPLREGAGDVLEDRLVEALVSALILVGVTPLALTAFVLAARPPLRPVYRRRLGGPLTSLGALFAGALLYGLGPILMEQDQNGGGGLLLGLAASVLFLSGGLFSLASAILAVHHAFRTAEVHEVLPPLLSPVLVWAMFVVQLLDNPPVTAPLWVRITFLFGPPLSVTALAAWELRRLRVHHGRTLRGALGREPAVAV</sequence>
<keyword evidence="1" id="KW-0472">Membrane</keyword>
<feature type="transmembrane region" description="Helical" evidence="1">
    <location>
        <begin position="228"/>
        <end position="248"/>
    </location>
</feature>
<dbReference type="EMBL" id="JALPTH010000002">
    <property type="protein sequence ID" value="MCK8676228.1"/>
    <property type="molecule type" value="Genomic_DNA"/>
</dbReference>
<evidence type="ECO:0000313" key="3">
    <source>
        <dbReference type="Proteomes" id="UP001522868"/>
    </source>
</evidence>
<gene>
    <name evidence="2" type="ORF">M1O15_02105</name>
</gene>
<evidence type="ECO:0008006" key="4">
    <source>
        <dbReference type="Google" id="ProtNLM"/>
    </source>
</evidence>
<keyword evidence="1" id="KW-1133">Transmembrane helix</keyword>
<evidence type="ECO:0000313" key="2">
    <source>
        <dbReference type="EMBL" id="MCK8676228.1"/>
    </source>
</evidence>
<name>A0ABT0I4H7_9ACTN</name>